<protein>
    <recommendedName>
        <fullName evidence="8">ABC3 transporter permease C-terminal domain-containing protein</fullName>
    </recommendedName>
</protein>
<evidence type="ECO:0000256" key="5">
    <source>
        <dbReference type="ARBA" id="ARBA00023136"/>
    </source>
</evidence>
<evidence type="ECO:0000313" key="10">
    <source>
        <dbReference type="Proteomes" id="UP000280344"/>
    </source>
</evidence>
<dbReference type="EMBL" id="CP034593">
    <property type="protein sequence ID" value="AZQ77597.1"/>
    <property type="molecule type" value="Genomic_DNA"/>
</dbReference>
<evidence type="ECO:0000256" key="7">
    <source>
        <dbReference type="SAM" id="Phobius"/>
    </source>
</evidence>
<evidence type="ECO:0000259" key="8">
    <source>
        <dbReference type="Pfam" id="PF02687"/>
    </source>
</evidence>
<feature type="transmembrane region" description="Helical" evidence="7">
    <location>
        <begin position="215"/>
        <end position="236"/>
    </location>
</feature>
<keyword evidence="10" id="KW-1185">Reference proteome</keyword>
<dbReference type="Proteomes" id="UP000280344">
    <property type="component" value="Chromosome"/>
</dbReference>
<comment type="subcellular location">
    <subcellularLocation>
        <location evidence="1">Cell membrane</location>
        <topology evidence="1">Multi-pass membrane protein</topology>
    </subcellularLocation>
</comment>
<feature type="compositionally biased region" description="Low complexity" evidence="6">
    <location>
        <begin position="447"/>
        <end position="457"/>
    </location>
</feature>
<feature type="region of interest" description="Disordered" evidence="6">
    <location>
        <begin position="416"/>
        <end position="477"/>
    </location>
</feature>
<gene>
    <name evidence="9" type="ORF">EJ997_09880</name>
</gene>
<evidence type="ECO:0000313" key="9">
    <source>
        <dbReference type="EMBL" id="AZQ77597.1"/>
    </source>
</evidence>
<proteinExistence type="predicted"/>
<dbReference type="KEGG" id="flh:EJ997_09880"/>
<feature type="transmembrane region" description="Helical" evidence="7">
    <location>
        <begin position="75"/>
        <end position="102"/>
    </location>
</feature>
<evidence type="ECO:0000256" key="6">
    <source>
        <dbReference type="SAM" id="MobiDB-lite"/>
    </source>
</evidence>
<dbReference type="Pfam" id="PF02687">
    <property type="entry name" value="FtsX"/>
    <property type="match status" value="1"/>
</dbReference>
<keyword evidence="3 7" id="KW-0812">Transmembrane</keyword>
<evidence type="ECO:0000256" key="3">
    <source>
        <dbReference type="ARBA" id="ARBA00022692"/>
    </source>
</evidence>
<feature type="transmembrane region" description="Helical" evidence="7">
    <location>
        <begin position="242"/>
        <end position="267"/>
    </location>
</feature>
<dbReference type="OrthoDB" id="5118998at2"/>
<feature type="region of interest" description="Disordered" evidence="6">
    <location>
        <begin position="534"/>
        <end position="561"/>
    </location>
</feature>
<organism evidence="9 10">
    <name type="scientific">Flaviflexus ciconiae</name>
    <dbReference type="NCBI Taxonomy" id="2496867"/>
    <lineage>
        <taxon>Bacteria</taxon>
        <taxon>Bacillati</taxon>
        <taxon>Actinomycetota</taxon>
        <taxon>Actinomycetes</taxon>
        <taxon>Actinomycetales</taxon>
        <taxon>Actinomycetaceae</taxon>
        <taxon>Flaviflexus</taxon>
    </lineage>
</organism>
<keyword evidence="5 7" id="KW-0472">Membrane</keyword>
<keyword evidence="2" id="KW-1003">Cell membrane</keyword>
<evidence type="ECO:0000256" key="4">
    <source>
        <dbReference type="ARBA" id="ARBA00022989"/>
    </source>
</evidence>
<feature type="transmembrane region" description="Helical" evidence="7">
    <location>
        <begin position="123"/>
        <end position="152"/>
    </location>
</feature>
<feature type="domain" description="ABC3 transporter permease C-terminal" evidence="8">
    <location>
        <begin position="100"/>
        <end position="197"/>
    </location>
</feature>
<evidence type="ECO:0000256" key="2">
    <source>
        <dbReference type="ARBA" id="ARBA00022475"/>
    </source>
</evidence>
<dbReference type="AlphaFoldDB" id="A0A3S9PZ09"/>
<sequence length="561" mass="60190">MIGISSRLAWSRITTNRSGLDALAIIAFAVTTLLALTVAGGTSMFVERQANPPESLTAIAAASPYQPYAPDIASLYVSLAVIACAILVVPILSLGAGAARLGASGRAKRLASLRLIGMTGGEVVLMSVIESLVLTIAGAVFGSFLFALSLPIWNFVSFHGEYLSPAEMVGPWWVNLAVLGVILLLSAISTVIGLQRVVISPLGIAKRETPKALQFWRVIVFFAAIVIFFVGTQSFNVIDSQLIGFFFVGILLMIVLFAVNLIGPWIIQMVARPFTKTSNPASLLASRRLIAQPRDAWRNVGGLAFIGFISAFTITMPQVPDDPIFNLQLRDVGTGTTLTMLIGLLVAATSTLINQAAFTVDRAEQTVALTRMGTPRKVFAGARYRQVLLPLITTLGSPSPSVSSSCARFCLARPSLPPSQATGSRSQSSSSSVSSSARQRREPPAPSSQRSSPPTTEETTKSTEHAMSRAGSAPHPWPRWQLDTKVLWQELGSHTRLLPEVYVSPYPCVLSEPGFPTARPDTVFTYYPTQTATSAVRSRSPSSRRTCRGSLPSAPQRSRCR</sequence>
<feature type="compositionally biased region" description="Low complexity" evidence="6">
    <location>
        <begin position="424"/>
        <end position="437"/>
    </location>
</feature>
<dbReference type="InterPro" id="IPR003838">
    <property type="entry name" value="ABC3_permease_C"/>
</dbReference>
<name>A0A3S9PZ09_9ACTO</name>
<dbReference type="RefSeq" id="WP_126704400.1">
    <property type="nucleotide sequence ID" value="NZ_CP034593.1"/>
</dbReference>
<feature type="transmembrane region" description="Helical" evidence="7">
    <location>
        <begin position="296"/>
        <end position="315"/>
    </location>
</feature>
<feature type="compositionally biased region" description="Basic and acidic residues" evidence="6">
    <location>
        <begin position="458"/>
        <end position="467"/>
    </location>
</feature>
<feature type="transmembrane region" description="Helical" evidence="7">
    <location>
        <begin position="172"/>
        <end position="194"/>
    </location>
</feature>
<reference evidence="9 10" key="1">
    <citation type="submission" date="2018-12" db="EMBL/GenBank/DDBJ databases">
        <title>Complete genome sequence of Flaviflexus sp. H23T48.</title>
        <authorList>
            <person name="Bae J.-W."/>
            <person name="Lee J.-Y."/>
        </authorList>
    </citation>
    <scope>NUCLEOTIDE SEQUENCE [LARGE SCALE GENOMIC DNA]</scope>
    <source>
        <strain evidence="9 10">H23T48</strain>
    </source>
</reference>
<accession>A0A3S9PZ09</accession>
<feature type="transmembrane region" description="Helical" evidence="7">
    <location>
        <begin position="335"/>
        <end position="353"/>
    </location>
</feature>
<feature type="compositionally biased region" description="Low complexity" evidence="6">
    <location>
        <begin position="537"/>
        <end position="550"/>
    </location>
</feature>
<evidence type="ECO:0000256" key="1">
    <source>
        <dbReference type="ARBA" id="ARBA00004651"/>
    </source>
</evidence>
<feature type="transmembrane region" description="Helical" evidence="7">
    <location>
        <begin position="20"/>
        <end position="46"/>
    </location>
</feature>
<keyword evidence="4 7" id="KW-1133">Transmembrane helix</keyword>